<name>A0A1J5SQL0_9ZZZZ</name>
<feature type="domain" description="CBS" evidence="1">
    <location>
        <begin position="42"/>
        <end position="103"/>
    </location>
</feature>
<accession>A0A1J5SQL0</accession>
<dbReference type="EMBL" id="MLJW01000062">
    <property type="protein sequence ID" value="OIR03924.1"/>
    <property type="molecule type" value="Genomic_DNA"/>
</dbReference>
<organism evidence="2">
    <name type="scientific">mine drainage metagenome</name>
    <dbReference type="NCBI Taxonomy" id="410659"/>
    <lineage>
        <taxon>unclassified sequences</taxon>
        <taxon>metagenomes</taxon>
        <taxon>ecological metagenomes</taxon>
    </lineage>
</organism>
<dbReference type="InterPro" id="IPR000644">
    <property type="entry name" value="CBS_dom"/>
</dbReference>
<comment type="caution">
    <text evidence="2">The sequence shown here is derived from an EMBL/GenBank/DDBJ whole genome shotgun (WGS) entry which is preliminary data.</text>
</comment>
<dbReference type="Pfam" id="PF00571">
    <property type="entry name" value="CBS"/>
    <property type="match status" value="1"/>
</dbReference>
<evidence type="ECO:0000259" key="1">
    <source>
        <dbReference type="PROSITE" id="PS51371"/>
    </source>
</evidence>
<dbReference type="SUPFAM" id="SSF54631">
    <property type="entry name" value="CBS-domain pair"/>
    <property type="match status" value="1"/>
</dbReference>
<evidence type="ECO:0000313" key="2">
    <source>
        <dbReference type="EMBL" id="OIR03924.1"/>
    </source>
</evidence>
<protein>
    <submittedName>
        <fullName evidence="2">CBS domain protein</fullName>
    </submittedName>
</protein>
<sequence length="200" mass="21274">MERTVYKPLPMARMGAGAAYQPPPGVFPPQPIKADSPAIAAMTDLRRIAAATITASATLTQANQAMISRSVRLLLVLGADGQVEGLITARDTLGEKPIKMLSENGGRHGELCVADLMVPHSAIEVFDIATVQRAEVGHIVATLKEVGRQHALVVERDAASGKEMVIGVFSATQIGRQLGVPVLTFEIAKTFVQIKAELEK</sequence>
<dbReference type="AlphaFoldDB" id="A0A1J5SQL0"/>
<gene>
    <name evidence="2" type="ORF">GALL_141050</name>
</gene>
<dbReference type="PROSITE" id="PS51371">
    <property type="entry name" value="CBS"/>
    <property type="match status" value="1"/>
</dbReference>
<proteinExistence type="predicted"/>
<dbReference type="InterPro" id="IPR046342">
    <property type="entry name" value="CBS_dom_sf"/>
</dbReference>
<dbReference type="Gene3D" id="3.10.580.10">
    <property type="entry name" value="CBS-domain"/>
    <property type="match status" value="1"/>
</dbReference>
<reference evidence="2" key="1">
    <citation type="submission" date="2016-10" db="EMBL/GenBank/DDBJ databases">
        <title>Sequence of Gallionella enrichment culture.</title>
        <authorList>
            <person name="Poehlein A."/>
            <person name="Muehling M."/>
            <person name="Daniel R."/>
        </authorList>
    </citation>
    <scope>NUCLEOTIDE SEQUENCE</scope>
</reference>